<comment type="subcellular location">
    <subcellularLocation>
        <location evidence="1 5">Cell membrane</location>
        <topology evidence="1 5">Multi-pass membrane protein</topology>
    </subcellularLocation>
</comment>
<dbReference type="CDD" id="cd06261">
    <property type="entry name" value="TM_PBP2"/>
    <property type="match status" value="2"/>
</dbReference>
<dbReference type="GO" id="GO:0005886">
    <property type="term" value="C:plasma membrane"/>
    <property type="evidence" value="ECO:0007669"/>
    <property type="project" value="UniProtKB-SubCell"/>
</dbReference>
<dbReference type="PANTHER" id="PTHR42744">
    <property type="entry name" value="BINDING-PROTEIN-DEPENDENT TRANSPORT SYSTEMS INNER MEMBRANE COMPONENT"/>
    <property type="match status" value="1"/>
</dbReference>
<accession>A0AAE4G5D4</accession>
<comment type="caution">
    <text evidence="7">The sequence shown here is derived from an EMBL/GenBank/DDBJ whole genome shotgun (WGS) entry which is preliminary data.</text>
</comment>
<feature type="transmembrane region" description="Helical" evidence="5">
    <location>
        <begin position="73"/>
        <end position="94"/>
    </location>
</feature>
<dbReference type="InterPro" id="IPR035906">
    <property type="entry name" value="MetI-like_sf"/>
</dbReference>
<dbReference type="PANTHER" id="PTHR42744:SF1">
    <property type="entry name" value="BINDING-PROTEIN-DEPENDENT TRANSPORT SYSTEMS INNER MEMBRANE COMPONENT"/>
    <property type="match status" value="1"/>
</dbReference>
<feature type="transmembrane region" description="Helical" evidence="5">
    <location>
        <begin position="445"/>
        <end position="470"/>
    </location>
</feature>
<evidence type="ECO:0000256" key="2">
    <source>
        <dbReference type="ARBA" id="ARBA00022692"/>
    </source>
</evidence>
<comment type="similarity">
    <text evidence="5">Belongs to the binding-protein-dependent transport system permease family.</text>
</comment>
<gene>
    <name evidence="7" type="ORF">RJN63_02190</name>
</gene>
<keyword evidence="3 5" id="KW-1133">Transmembrane helix</keyword>
<protein>
    <submittedName>
        <fullName evidence="7">ABC transporter permease subunit</fullName>
    </submittedName>
</protein>
<feature type="domain" description="ABC transmembrane type-1" evidence="6">
    <location>
        <begin position="382"/>
        <end position="568"/>
    </location>
</feature>
<keyword evidence="4 5" id="KW-0472">Membrane</keyword>
<feature type="transmembrane region" description="Helical" evidence="5">
    <location>
        <begin position="416"/>
        <end position="439"/>
    </location>
</feature>
<evidence type="ECO:0000259" key="6">
    <source>
        <dbReference type="PROSITE" id="PS50928"/>
    </source>
</evidence>
<dbReference type="InterPro" id="IPR000515">
    <property type="entry name" value="MetI-like"/>
</dbReference>
<proteinExistence type="inferred from homology"/>
<dbReference type="AlphaFoldDB" id="A0AAE4G5D4"/>
<feature type="transmembrane region" description="Helical" evidence="5">
    <location>
        <begin position="20"/>
        <end position="39"/>
    </location>
</feature>
<feature type="domain" description="ABC transmembrane type-1" evidence="6">
    <location>
        <begin position="68"/>
        <end position="267"/>
    </location>
</feature>
<evidence type="ECO:0000256" key="1">
    <source>
        <dbReference type="ARBA" id="ARBA00004651"/>
    </source>
</evidence>
<feature type="transmembrane region" description="Helical" evidence="5">
    <location>
        <begin position="190"/>
        <end position="210"/>
    </location>
</feature>
<evidence type="ECO:0000313" key="7">
    <source>
        <dbReference type="EMBL" id="MDT0335624.1"/>
    </source>
</evidence>
<keyword evidence="2 5" id="KW-0812">Transmembrane</keyword>
<name>A0AAE4G5D4_9BURK</name>
<feature type="transmembrane region" description="Helical" evidence="5">
    <location>
        <begin position="491"/>
        <end position="513"/>
    </location>
</feature>
<dbReference type="Gene3D" id="1.10.3720.10">
    <property type="entry name" value="MetI-like"/>
    <property type="match status" value="2"/>
</dbReference>
<feature type="transmembrane region" description="Helical" evidence="5">
    <location>
        <begin position="549"/>
        <end position="569"/>
    </location>
</feature>
<evidence type="ECO:0000256" key="4">
    <source>
        <dbReference type="ARBA" id="ARBA00023136"/>
    </source>
</evidence>
<feature type="transmembrane region" description="Helical" evidence="5">
    <location>
        <begin position="374"/>
        <end position="404"/>
    </location>
</feature>
<dbReference type="Pfam" id="PF00528">
    <property type="entry name" value="BPD_transp_1"/>
    <property type="match status" value="2"/>
</dbReference>
<organism evidence="7">
    <name type="scientific">Herbaspirillum huttiense subsp. nephrolepidis</name>
    <dbReference type="NCBI Taxonomy" id="3075126"/>
    <lineage>
        <taxon>Bacteria</taxon>
        <taxon>Pseudomonadati</taxon>
        <taxon>Pseudomonadota</taxon>
        <taxon>Betaproteobacteria</taxon>
        <taxon>Burkholderiales</taxon>
        <taxon>Oxalobacteraceae</taxon>
        <taxon>Herbaspirillum</taxon>
    </lineage>
</organism>
<reference evidence="7" key="1">
    <citation type="submission" date="2023-02" db="EMBL/GenBank/DDBJ databases">
        <title>Description of Herbaspirillum huttiense subsp. nephrolepsisexaltata and Herbaspirillum huttiense subsp. lycopersicon.</title>
        <authorList>
            <person name="Poudel M."/>
            <person name="Sharma A."/>
            <person name="Goss E."/>
            <person name="Tapia J.H."/>
            <person name="Harmon C.M."/>
            <person name="Jones J.B."/>
        </authorList>
    </citation>
    <scope>NUCLEOTIDE SEQUENCE</scope>
    <source>
        <strain evidence="7">NC40101</strain>
    </source>
</reference>
<sequence>MTMKTTSPQLTAYEEVKPGFGWIDALVLAVLFGLLWSALHFGKGMLVHFDPSDQLEVDSSPAMIPYYAGRTLLRMWIAFAFSLFFAIGTGYLAAKSRRARALILPALDILQSVPVLGFLSATVAGFMALFPGSLMGVECAAIFAIFTGQVWNMAFGFYHSMVTIPTDMQEAATTYRLTAWQRFRTVELPASAHSLIWNSMMSFGGGWFFVAQSEAISVMNKDLKLPGLGSYMAQAIDQGDHTAALWAVIAMLALILVSDQLVWRPLLAWADKFKIELTESTSPPTSWVYDLLRGSYVFTWLDEKLWLPLGDWLARRRPATSAAPTPARITRERWTKRVITGVICGLLIFEALRGLVAAIDALHGAMSWSLFGHIVWLGFLTMLRVLAMTVIATLIWTPVGVWIGSKPHIARFAQPLAQIGASFPVNMTFPLVVGWFVAANVSMNWGSILLIAMGTQWYILFNVIAGAMAIPNDLKEAARMYGLSRWNLWKTLILPAIFPFWVTGACTAAGGAWNASIVAELASWGDVSLKADGLGAYISAVTKSGDTPLIIASIGVMSMFVVLMNKFVWRRLYAFAERRFRLD</sequence>
<evidence type="ECO:0000256" key="5">
    <source>
        <dbReference type="RuleBase" id="RU363032"/>
    </source>
</evidence>
<dbReference type="EMBL" id="JAVRAA010000001">
    <property type="protein sequence ID" value="MDT0335624.1"/>
    <property type="molecule type" value="Genomic_DNA"/>
</dbReference>
<feature type="transmembrane region" description="Helical" evidence="5">
    <location>
        <begin position="140"/>
        <end position="158"/>
    </location>
</feature>
<evidence type="ECO:0000256" key="3">
    <source>
        <dbReference type="ARBA" id="ARBA00022989"/>
    </source>
</evidence>
<feature type="transmembrane region" description="Helical" evidence="5">
    <location>
        <begin position="338"/>
        <end position="362"/>
    </location>
</feature>
<dbReference type="GO" id="GO:0055085">
    <property type="term" value="P:transmembrane transport"/>
    <property type="evidence" value="ECO:0007669"/>
    <property type="project" value="InterPro"/>
</dbReference>
<dbReference type="SUPFAM" id="SSF161098">
    <property type="entry name" value="MetI-like"/>
    <property type="match status" value="2"/>
</dbReference>
<dbReference type="PROSITE" id="PS50928">
    <property type="entry name" value="ABC_TM1"/>
    <property type="match status" value="2"/>
</dbReference>
<keyword evidence="5" id="KW-0813">Transport</keyword>
<feature type="transmembrane region" description="Helical" evidence="5">
    <location>
        <begin position="243"/>
        <end position="263"/>
    </location>
</feature>